<keyword evidence="3" id="KW-0804">Transcription</keyword>
<sequence>MAQMGRPRTFDRDAAITQAMHLFWEHGYDSTSLSQLKANIGSGISAPSFYAAFGSKEALFKEVMERYLNTHGQVTASLFDLQLPAREAIEKTLRGSARMQCEDGHPRGCLVALGLMSASSAEAIAICAPLAAARARNRAGFVACVERGMASGELLAQTSPVALATVFESFLLGLTTLARDGVDHGVMEAAITQVMSAWDAMHSDLAD</sequence>
<dbReference type="EMBL" id="MPJD01000040">
    <property type="protein sequence ID" value="OKA18201.1"/>
    <property type="molecule type" value="Genomic_DNA"/>
</dbReference>
<keyword evidence="2 4" id="KW-0238">DNA-binding</keyword>
<comment type="caution">
    <text evidence="6">The sequence shown here is derived from an EMBL/GenBank/DDBJ whole genome shotgun (WGS) entry which is preliminary data.</text>
</comment>
<dbReference type="InterPro" id="IPR001647">
    <property type="entry name" value="HTH_TetR"/>
</dbReference>
<reference evidence="6 7" key="1">
    <citation type="submission" date="2016-11" db="EMBL/GenBank/DDBJ databases">
        <title>Draft genome of Pseudomonas versuta A4R1.12.</title>
        <authorList>
            <person name="See-Too W.-S."/>
        </authorList>
    </citation>
    <scope>NUCLEOTIDE SEQUENCE [LARGE SCALE GENOMIC DNA]</scope>
    <source>
        <strain evidence="6 7">A4R1.12</strain>
    </source>
</reference>
<dbReference type="Gene3D" id="1.10.10.60">
    <property type="entry name" value="Homeodomain-like"/>
    <property type="match status" value="1"/>
</dbReference>
<protein>
    <submittedName>
        <fullName evidence="6">TetR family transcriptional regulator</fullName>
    </submittedName>
</protein>
<gene>
    <name evidence="6" type="ORF">BOH74_21115</name>
</gene>
<dbReference type="SUPFAM" id="SSF46689">
    <property type="entry name" value="Homeodomain-like"/>
    <property type="match status" value="1"/>
</dbReference>
<evidence type="ECO:0000256" key="4">
    <source>
        <dbReference type="PROSITE-ProRule" id="PRU00335"/>
    </source>
</evidence>
<name>A0A853ZQK4_9PSED</name>
<evidence type="ECO:0000256" key="3">
    <source>
        <dbReference type="ARBA" id="ARBA00023163"/>
    </source>
</evidence>
<organism evidence="6 7">
    <name type="scientific">Pseudomonas versuta</name>
    <dbReference type="NCBI Taxonomy" id="1788301"/>
    <lineage>
        <taxon>Bacteria</taxon>
        <taxon>Pseudomonadati</taxon>
        <taxon>Pseudomonadota</taxon>
        <taxon>Gammaproteobacteria</taxon>
        <taxon>Pseudomonadales</taxon>
        <taxon>Pseudomonadaceae</taxon>
        <taxon>Pseudomonas</taxon>
    </lineage>
</organism>
<proteinExistence type="predicted"/>
<evidence type="ECO:0000256" key="2">
    <source>
        <dbReference type="ARBA" id="ARBA00023125"/>
    </source>
</evidence>
<dbReference type="Pfam" id="PF00440">
    <property type="entry name" value="TetR_N"/>
    <property type="match status" value="1"/>
</dbReference>
<dbReference type="GO" id="GO:0003677">
    <property type="term" value="F:DNA binding"/>
    <property type="evidence" value="ECO:0007669"/>
    <property type="project" value="UniProtKB-UniRule"/>
</dbReference>
<dbReference type="AlphaFoldDB" id="A0A853ZQK4"/>
<evidence type="ECO:0000259" key="5">
    <source>
        <dbReference type="PROSITE" id="PS50977"/>
    </source>
</evidence>
<dbReference type="RefSeq" id="WP_073510634.1">
    <property type="nucleotide sequence ID" value="NZ_MPJD01000040.1"/>
</dbReference>
<evidence type="ECO:0000313" key="6">
    <source>
        <dbReference type="EMBL" id="OKA18201.1"/>
    </source>
</evidence>
<dbReference type="PANTHER" id="PTHR47506:SF1">
    <property type="entry name" value="HTH-TYPE TRANSCRIPTIONAL REGULATOR YJDC"/>
    <property type="match status" value="1"/>
</dbReference>
<dbReference type="PANTHER" id="PTHR47506">
    <property type="entry name" value="TRANSCRIPTIONAL REGULATORY PROTEIN"/>
    <property type="match status" value="1"/>
</dbReference>
<feature type="DNA-binding region" description="H-T-H motif" evidence="4">
    <location>
        <begin position="34"/>
        <end position="53"/>
    </location>
</feature>
<feature type="domain" description="HTH tetR-type" evidence="5">
    <location>
        <begin position="9"/>
        <end position="71"/>
    </location>
</feature>
<dbReference type="Proteomes" id="UP000185990">
    <property type="component" value="Unassembled WGS sequence"/>
</dbReference>
<dbReference type="InterPro" id="IPR009057">
    <property type="entry name" value="Homeodomain-like_sf"/>
</dbReference>
<keyword evidence="1" id="KW-0805">Transcription regulation</keyword>
<evidence type="ECO:0000256" key="1">
    <source>
        <dbReference type="ARBA" id="ARBA00023015"/>
    </source>
</evidence>
<evidence type="ECO:0000313" key="7">
    <source>
        <dbReference type="Proteomes" id="UP000185990"/>
    </source>
</evidence>
<dbReference type="SUPFAM" id="SSF48498">
    <property type="entry name" value="Tetracyclin repressor-like, C-terminal domain"/>
    <property type="match status" value="1"/>
</dbReference>
<dbReference type="InterPro" id="IPR036271">
    <property type="entry name" value="Tet_transcr_reg_TetR-rel_C_sf"/>
</dbReference>
<dbReference type="PROSITE" id="PS50977">
    <property type="entry name" value="HTH_TETR_2"/>
    <property type="match status" value="1"/>
</dbReference>
<accession>A0A853ZQK4</accession>
<dbReference type="Gene3D" id="1.10.357.10">
    <property type="entry name" value="Tetracycline Repressor, domain 2"/>
    <property type="match status" value="1"/>
</dbReference>